<dbReference type="AlphaFoldDB" id="A0A2H0U7B7"/>
<feature type="non-terminal residue" evidence="2">
    <location>
        <position position="253"/>
    </location>
</feature>
<dbReference type="InterPro" id="IPR029044">
    <property type="entry name" value="Nucleotide-diphossugar_trans"/>
</dbReference>
<sequence length="253" mass="29581">MPEKKTISVIVPVYNINQKFNDNLNLLNFELTANFSDYEIIVVDDGSKNYQPSFSYLNEKIKFFHYDINQGKGHALKYGFEQSKGDLIVFIDGDLELHPREIKNFVNLMEIYGVDVVIGSKRHPYSEVNYPLLRRILSFGYQIFIRIFCDLKGVRDSQVGLKLFKREVLASSLPRVLVKKWAFDLELLTVASHLGYKKILEAPIKLDYKSDFGTNSPKELFHLWQVAWPLLIDTLAIIYRLRILKYYDKHNYS</sequence>
<name>A0A2H0U7B7_9BACT</name>
<dbReference type="GO" id="GO:0016740">
    <property type="term" value="F:transferase activity"/>
    <property type="evidence" value="ECO:0007669"/>
    <property type="project" value="UniProtKB-KW"/>
</dbReference>
<proteinExistence type="predicted"/>
<accession>A0A2H0U7B7</accession>
<comment type="caution">
    <text evidence="2">The sequence shown here is derived from an EMBL/GenBank/DDBJ whole genome shotgun (WGS) entry which is preliminary data.</text>
</comment>
<keyword evidence="2" id="KW-0808">Transferase</keyword>
<dbReference type="PANTHER" id="PTHR10859:SF91">
    <property type="entry name" value="DOLICHYL-PHOSPHATE BETA-GLUCOSYLTRANSFERASE"/>
    <property type="match status" value="1"/>
</dbReference>
<evidence type="ECO:0000259" key="1">
    <source>
        <dbReference type="Pfam" id="PF00535"/>
    </source>
</evidence>
<dbReference type="EMBL" id="PFBQ01000056">
    <property type="protein sequence ID" value="PIR80613.1"/>
    <property type="molecule type" value="Genomic_DNA"/>
</dbReference>
<feature type="domain" description="Glycosyltransferase 2-like" evidence="1">
    <location>
        <begin position="8"/>
        <end position="169"/>
    </location>
</feature>
<dbReference type="GO" id="GO:0006487">
    <property type="term" value="P:protein N-linked glycosylation"/>
    <property type="evidence" value="ECO:0007669"/>
    <property type="project" value="TreeGrafter"/>
</dbReference>
<protein>
    <submittedName>
        <fullName evidence="2">Glycosyl transferase</fullName>
    </submittedName>
</protein>
<dbReference type="PANTHER" id="PTHR10859">
    <property type="entry name" value="GLYCOSYL TRANSFERASE"/>
    <property type="match status" value="1"/>
</dbReference>
<evidence type="ECO:0000313" key="3">
    <source>
        <dbReference type="Proteomes" id="UP000229128"/>
    </source>
</evidence>
<evidence type="ECO:0000313" key="2">
    <source>
        <dbReference type="EMBL" id="PIR80613.1"/>
    </source>
</evidence>
<organism evidence="2 3">
    <name type="scientific">Candidatus Kuenenbacteria bacterium CG10_big_fil_rev_8_21_14_0_10_39_14</name>
    <dbReference type="NCBI Taxonomy" id="1974619"/>
    <lineage>
        <taxon>Bacteria</taxon>
        <taxon>Candidatus Kueneniibacteriota</taxon>
    </lineage>
</organism>
<dbReference type="Pfam" id="PF00535">
    <property type="entry name" value="Glycos_transf_2"/>
    <property type="match status" value="1"/>
</dbReference>
<dbReference type="InterPro" id="IPR001173">
    <property type="entry name" value="Glyco_trans_2-like"/>
</dbReference>
<gene>
    <name evidence="2" type="ORF">COU24_02995</name>
</gene>
<dbReference type="Proteomes" id="UP000229128">
    <property type="component" value="Unassembled WGS sequence"/>
</dbReference>
<dbReference type="Gene3D" id="3.90.550.10">
    <property type="entry name" value="Spore Coat Polysaccharide Biosynthesis Protein SpsA, Chain A"/>
    <property type="match status" value="1"/>
</dbReference>
<dbReference type="SUPFAM" id="SSF53448">
    <property type="entry name" value="Nucleotide-diphospho-sugar transferases"/>
    <property type="match status" value="1"/>
</dbReference>
<reference evidence="3" key="1">
    <citation type="submission" date="2017-09" db="EMBL/GenBank/DDBJ databases">
        <title>Depth-based differentiation of microbial function through sediment-hosted aquifers and enrichment of novel symbionts in the deep terrestrial subsurface.</title>
        <authorList>
            <person name="Probst A.J."/>
            <person name="Ladd B."/>
            <person name="Jarett J.K."/>
            <person name="Geller-Mcgrath D.E."/>
            <person name="Sieber C.M.K."/>
            <person name="Emerson J.B."/>
            <person name="Anantharaman K."/>
            <person name="Thomas B.C."/>
            <person name="Malmstrom R."/>
            <person name="Stieglmeier M."/>
            <person name="Klingl A."/>
            <person name="Woyke T."/>
            <person name="Ryan C.M."/>
            <person name="Banfield J.F."/>
        </authorList>
    </citation>
    <scope>NUCLEOTIDE SEQUENCE [LARGE SCALE GENOMIC DNA]</scope>
</reference>